<keyword evidence="2" id="KW-1185">Reference proteome</keyword>
<dbReference type="EMBL" id="CM010716">
    <property type="protein sequence ID" value="RZC52376.1"/>
    <property type="molecule type" value="Genomic_DNA"/>
</dbReference>
<reference evidence="1 2" key="1">
    <citation type="journal article" date="2018" name="Science">
        <title>The opium poppy genome and morphinan production.</title>
        <authorList>
            <person name="Guo L."/>
            <person name="Winzer T."/>
            <person name="Yang X."/>
            <person name="Li Y."/>
            <person name="Ning Z."/>
            <person name="He Z."/>
            <person name="Teodor R."/>
            <person name="Lu Y."/>
            <person name="Bowser T.A."/>
            <person name="Graham I.A."/>
            <person name="Ye K."/>
        </authorList>
    </citation>
    <scope>NUCLEOTIDE SEQUENCE [LARGE SCALE GENOMIC DNA]</scope>
    <source>
        <strain evidence="2">cv. HN1</strain>
        <tissue evidence="1">Leaves</tissue>
    </source>
</reference>
<name>A0A4Y7IW47_PAPSO</name>
<sequence>MDISVLYYRNLEQLVLVNVAELRVNTPTVRGADKAIPVTRTASSGSGITWKASSAEIMADNKRQNALNFVAHSEKDLFTKTRLKITTLIT</sequence>
<gene>
    <name evidence="1" type="ORF">C5167_020806</name>
</gene>
<accession>A0A4Y7IW47</accession>
<evidence type="ECO:0000313" key="2">
    <source>
        <dbReference type="Proteomes" id="UP000316621"/>
    </source>
</evidence>
<proteinExistence type="predicted"/>
<evidence type="ECO:0000313" key="1">
    <source>
        <dbReference type="EMBL" id="RZC52376.1"/>
    </source>
</evidence>
<dbReference type="Proteomes" id="UP000316621">
    <property type="component" value="Chromosome 2"/>
</dbReference>
<protein>
    <submittedName>
        <fullName evidence="1">Uncharacterized protein</fullName>
    </submittedName>
</protein>
<organism evidence="1 2">
    <name type="scientific">Papaver somniferum</name>
    <name type="common">Opium poppy</name>
    <dbReference type="NCBI Taxonomy" id="3469"/>
    <lineage>
        <taxon>Eukaryota</taxon>
        <taxon>Viridiplantae</taxon>
        <taxon>Streptophyta</taxon>
        <taxon>Embryophyta</taxon>
        <taxon>Tracheophyta</taxon>
        <taxon>Spermatophyta</taxon>
        <taxon>Magnoliopsida</taxon>
        <taxon>Ranunculales</taxon>
        <taxon>Papaveraceae</taxon>
        <taxon>Papaveroideae</taxon>
        <taxon>Papaver</taxon>
    </lineage>
</organism>
<dbReference type="AlphaFoldDB" id="A0A4Y7IW47"/>
<dbReference type="Gramene" id="RZC52376">
    <property type="protein sequence ID" value="RZC52376"/>
    <property type="gene ID" value="C5167_020806"/>
</dbReference>